<sequence>MSNEKIFQANNVTIMAQDESTGETFSASLPIELTVNQYMIVLTGEDSHGNKSEIAFLREPAIPLIQELIKREMLEMYLFRNDDDIEK</sequence>
<protein>
    <submittedName>
        <fullName evidence="1">Uncharacterized protein</fullName>
    </submittedName>
</protein>
<reference evidence="2" key="1">
    <citation type="submission" date="2016-11" db="EMBL/GenBank/DDBJ databases">
        <authorList>
            <person name="Varghese N."/>
            <person name="Submissions S."/>
        </authorList>
    </citation>
    <scope>NUCLEOTIDE SEQUENCE [LARGE SCALE GENOMIC DNA]</scope>
    <source>
        <strain evidence="2">DSM 11792</strain>
    </source>
</reference>
<evidence type="ECO:0000313" key="2">
    <source>
        <dbReference type="Proteomes" id="UP000184196"/>
    </source>
</evidence>
<proteinExistence type="predicted"/>
<dbReference type="Proteomes" id="UP000184196">
    <property type="component" value="Unassembled WGS sequence"/>
</dbReference>
<evidence type="ECO:0000313" key="1">
    <source>
        <dbReference type="EMBL" id="SHF64982.1"/>
    </source>
</evidence>
<keyword evidence="2" id="KW-1185">Reference proteome</keyword>
<organism evidence="1 2">
    <name type="scientific">Desulfofundulus australicus DSM 11792</name>
    <dbReference type="NCBI Taxonomy" id="1121425"/>
    <lineage>
        <taxon>Bacteria</taxon>
        <taxon>Bacillati</taxon>
        <taxon>Bacillota</taxon>
        <taxon>Clostridia</taxon>
        <taxon>Eubacteriales</taxon>
        <taxon>Peptococcaceae</taxon>
        <taxon>Desulfofundulus</taxon>
    </lineage>
</organism>
<name>A0A1M5DE83_9FIRM</name>
<accession>A0A1M5DE83</accession>
<gene>
    <name evidence="1" type="ORF">SAMN02745218_02793</name>
</gene>
<dbReference type="EMBL" id="FQUW01000048">
    <property type="protein sequence ID" value="SHF64982.1"/>
    <property type="molecule type" value="Genomic_DNA"/>
</dbReference>
<dbReference type="AlphaFoldDB" id="A0A1M5DE83"/>
<dbReference type="OrthoDB" id="1751802at2"/>
<dbReference type="RefSeq" id="WP_073167342.1">
    <property type="nucleotide sequence ID" value="NZ_FQUW01000048.1"/>
</dbReference>